<name>A0A8S5MLH3_9CAUD</name>
<proteinExistence type="predicted"/>
<evidence type="ECO:0000256" key="1">
    <source>
        <dbReference type="SAM" id="MobiDB-lite"/>
    </source>
</evidence>
<protein>
    <submittedName>
        <fullName evidence="2">MOSUB1 TRANSCRIPTION COFACTOR-DNA COMPLEX, SSDNA BINDING PROTEIN</fullName>
    </submittedName>
</protein>
<dbReference type="EMBL" id="BK014923">
    <property type="protein sequence ID" value="DAD82763.1"/>
    <property type="molecule type" value="Genomic_DNA"/>
</dbReference>
<sequence>MDPPRTDTGEPYGPFRYQEIVKERYFITKNAGVSYEDTGKMTPTERGLYINFIVEEFEKAKNAMEEAKKKAEQERQSTTTHRR</sequence>
<evidence type="ECO:0000313" key="2">
    <source>
        <dbReference type="EMBL" id="DAD82763.1"/>
    </source>
</evidence>
<organism evidence="2">
    <name type="scientific">Siphoviridae sp. ctrpg19</name>
    <dbReference type="NCBI Taxonomy" id="2826481"/>
    <lineage>
        <taxon>Viruses</taxon>
        <taxon>Duplodnaviria</taxon>
        <taxon>Heunggongvirae</taxon>
        <taxon>Uroviricota</taxon>
        <taxon>Caudoviricetes</taxon>
    </lineage>
</organism>
<feature type="region of interest" description="Disordered" evidence="1">
    <location>
        <begin position="64"/>
        <end position="83"/>
    </location>
</feature>
<feature type="compositionally biased region" description="Basic and acidic residues" evidence="1">
    <location>
        <begin position="64"/>
        <end position="75"/>
    </location>
</feature>
<accession>A0A8S5MLH3</accession>
<reference evidence="2" key="1">
    <citation type="journal article" date="2021" name="Proc. Natl. Acad. Sci. U.S.A.">
        <title>A Catalog of Tens of Thousands of Viruses from Human Metagenomes Reveals Hidden Associations with Chronic Diseases.</title>
        <authorList>
            <person name="Tisza M.J."/>
            <person name="Buck C.B."/>
        </authorList>
    </citation>
    <scope>NUCLEOTIDE SEQUENCE</scope>
    <source>
        <strain evidence="2">Ctrpg19</strain>
    </source>
</reference>